<dbReference type="SUPFAM" id="SSF53335">
    <property type="entry name" value="S-adenosyl-L-methionine-dependent methyltransferases"/>
    <property type="match status" value="1"/>
</dbReference>
<evidence type="ECO:0000313" key="8">
    <source>
        <dbReference type="EMBL" id="AEB10785.1"/>
    </source>
</evidence>
<gene>
    <name evidence="7" type="primary">trmB</name>
    <name evidence="8" type="ordered locus">Marky_0020</name>
</gene>
<organism evidence="8 9">
    <name type="scientific">Marinithermus hydrothermalis (strain DSM 14884 / JCM 11576 / T1)</name>
    <dbReference type="NCBI Taxonomy" id="869210"/>
    <lineage>
        <taxon>Bacteria</taxon>
        <taxon>Thermotogati</taxon>
        <taxon>Deinococcota</taxon>
        <taxon>Deinococci</taxon>
        <taxon>Thermales</taxon>
        <taxon>Thermaceae</taxon>
        <taxon>Marinithermus</taxon>
    </lineage>
</organism>
<dbReference type="EMBL" id="CP002630">
    <property type="protein sequence ID" value="AEB10785.1"/>
    <property type="molecule type" value="Genomic_DNA"/>
</dbReference>
<comment type="function">
    <text evidence="2 7">Catalyzes the formation of N(7)-methylguanine at position 46 (m7G46) in tRNA.</text>
</comment>
<evidence type="ECO:0000313" key="9">
    <source>
        <dbReference type="Proteomes" id="UP000007030"/>
    </source>
</evidence>
<sequence>MLIRLSAVDLPTPPDRLFGREGPLVLEVGFGDGRFLAMLARAHPEWNLLGVEVSAASVARARKRLLKERVAHARLYLGHARFVVRNLIPPKSLHRVYVNFPDPWPKKRHQHKRLLQAPFFRLLSTRLADGGALLFTTDHEEYFTFALEEAKRTGLYRVEVGPPPPEALKTKYALKWQEQQKPIFHAAFHKAGEDAGAYPPIERYTEMPHALLEGTLPEIERFAKQVHAFEGGHVIVLEAYRDLEGPGLIFLARVEEADLVQEVLVEARPSAKGVFVGLKGFGAPLVTRGVKEAVRWVTAWLEARGLRARQRSY</sequence>
<dbReference type="CDD" id="cd02440">
    <property type="entry name" value="AdoMet_MTases"/>
    <property type="match status" value="1"/>
</dbReference>
<dbReference type="UniPathway" id="UPA00989"/>
<feature type="binding site" evidence="7">
    <location>
        <position position="52"/>
    </location>
    <ligand>
        <name>S-adenosyl-L-methionine</name>
        <dbReference type="ChEBI" id="CHEBI:59789"/>
    </ligand>
</feature>
<dbReference type="AlphaFoldDB" id="F2NNH5"/>
<feature type="binding site" evidence="7">
    <location>
        <position position="106"/>
    </location>
    <ligand>
        <name>substrate</name>
    </ligand>
</feature>
<dbReference type="InterPro" id="IPR003358">
    <property type="entry name" value="tRNA_(Gua-N-7)_MeTrfase_Trmb"/>
</dbReference>
<comment type="pathway">
    <text evidence="7">tRNA modification; N(7)-methylguanine-tRNA biosynthesis.</text>
</comment>
<dbReference type="RefSeq" id="WP_013702840.1">
    <property type="nucleotide sequence ID" value="NC_015387.1"/>
</dbReference>
<accession>F2NNH5</accession>
<protein>
    <recommendedName>
        <fullName evidence="7">tRNA (guanine-N(7)-)-methyltransferase</fullName>
        <ecNumber evidence="7">2.1.1.33</ecNumber>
    </recommendedName>
    <alternativeName>
        <fullName evidence="7">tRNA (guanine(46)-N(7))-methyltransferase</fullName>
    </alternativeName>
    <alternativeName>
        <fullName evidence="7">tRNA(m7G46)-methyltransferase</fullName>
    </alternativeName>
</protein>
<evidence type="ECO:0000256" key="6">
    <source>
        <dbReference type="ARBA" id="ARBA00022694"/>
    </source>
</evidence>
<keyword evidence="9" id="KW-1185">Reference proteome</keyword>
<feature type="binding site" evidence="7">
    <location>
        <position position="102"/>
    </location>
    <ligand>
        <name>S-adenosyl-L-methionine</name>
        <dbReference type="ChEBI" id="CHEBI:59789"/>
    </ligand>
</feature>
<keyword evidence="4 7" id="KW-0808">Transferase</keyword>
<comment type="similarity">
    <text evidence="7">Belongs to the class I-like SAM-binding methyltransferase superfamily. TrmB family.</text>
</comment>
<dbReference type="KEGG" id="mhd:Marky_0020"/>
<evidence type="ECO:0000256" key="2">
    <source>
        <dbReference type="ARBA" id="ARBA00003015"/>
    </source>
</evidence>
<dbReference type="Pfam" id="PF02390">
    <property type="entry name" value="Methyltransf_4"/>
    <property type="match status" value="1"/>
</dbReference>
<dbReference type="InterPro" id="IPR029063">
    <property type="entry name" value="SAM-dependent_MTases_sf"/>
</dbReference>
<evidence type="ECO:0000256" key="3">
    <source>
        <dbReference type="ARBA" id="ARBA00022603"/>
    </source>
</evidence>
<keyword evidence="5 7" id="KW-0949">S-adenosyl-L-methionine</keyword>
<dbReference type="GO" id="GO:0043527">
    <property type="term" value="C:tRNA methyltransferase complex"/>
    <property type="evidence" value="ECO:0007669"/>
    <property type="project" value="TreeGrafter"/>
</dbReference>
<dbReference type="NCBIfam" id="TIGR00091">
    <property type="entry name" value="tRNA (guanosine(46)-N7)-methyltransferase TrmB"/>
    <property type="match status" value="1"/>
</dbReference>
<proteinExistence type="inferred from homology"/>
<dbReference type="HOGENOM" id="CLU_077150_0_0_0"/>
<dbReference type="HAMAP" id="MF_01057">
    <property type="entry name" value="tRNA_methyltr_TrmB"/>
    <property type="match status" value="1"/>
</dbReference>
<dbReference type="STRING" id="869210.Marky_0020"/>
<evidence type="ECO:0000256" key="7">
    <source>
        <dbReference type="HAMAP-Rule" id="MF_01057"/>
    </source>
</evidence>
<dbReference type="PROSITE" id="PS51625">
    <property type="entry name" value="SAM_MT_TRMB"/>
    <property type="match status" value="1"/>
</dbReference>
<dbReference type="GO" id="GO:0008176">
    <property type="term" value="F:tRNA (guanine(46)-N7)-methyltransferase activity"/>
    <property type="evidence" value="ECO:0007669"/>
    <property type="project" value="UniProtKB-UniRule"/>
</dbReference>
<dbReference type="eggNOG" id="COG0220">
    <property type="taxonomic scope" value="Bacteria"/>
</dbReference>
<evidence type="ECO:0000256" key="4">
    <source>
        <dbReference type="ARBA" id="ARBA00022679"/>
    </source>
</evidence>
<feature type="binding site" evidence="7">
    <location>
        <position position="27"/>
    </location>
    <ligand>
        <name>S-adenosyl-L-methionine</name>
        <dbReference type="ChEBI" id="CHEBI:59789"/>
    </ligand>
</feature>
<dbReference type="InterPro" id="IPR055361">
    <property type="entry name" value="tRNA_methyltr_TrmB_bact"/>
</dbReference>
<keyword evidence="3 7" id="KW-0489">Methyltransferase</keyword>
<keyword evidence="6 7" id="KW-0819">tRNA processing</keyword>
<evidence type="ECO:0000256" key="5">
    <source>
        <dbReference type="ARBA" id="ARBA00022691"/>
    </source>
</evidence>
<comment type="catalytic activity">
    <reaction evidence="1 7">
        <text>guanosine(46) in tRNA + S-adenosyl-L-methionine = N(7)-methylguanosine(46) in tRNA + S-adenosyl-L-homocysteine</text>
        <dbReference type="Rhea" id="RHEA:42708"/>
        <dbReference type="Rhea" id="RHEA-COMP:10188"/>
        <dbReference type="Rhea" id="RHEA-COMP:10189"/>
        <dbReference type="ChEBI" id="CHEBI:57856"/>
        <dbReference type="ChEBI" id="CHEBI:59789"/>
        <dbReference type="ChEBI" id="CHEBI:74269"/>
        <dbReference type="ChEBI" id="CHEBI:74480"/>
        <dbReference type="EC" id="2.1.1.33"/>
    </reaction>
</comment>
<evidence type="ECO:0000256" key="1">
    <source>
        <dbReference type="ARBA" id="ARBA00000142"/>
    </source>
</evidence>
<dbReference type="EC" id="2.1.1.33" evidence="7"/>
<name>F2NNH5_MARHT</name>
<dbReference type="PANTHER" id="PTHR23417">
    <property type="entry name" value="3-DEOXY-D-MANNO-OCTULOSONIC-ACID TRANSFERASE/TRNA GUANINE-N 7 - -METHYLTRANSFERASE"/>
    <property type="match status" value="1"/>
</dbReference>
<dbReference type="Gene3D" id="3.40.50.150">
    <property type="entry name" value="Vaccinia Virus protein VP39"/>
    <property type="match status" value="1"/>
</dbReference>
<comment type="caution">
    <text evidence="7">Lacks conserved residue(s) required for the propagation of feature annotation.</text>
</comment>
<reference evidence="8 9" key="1">
    <citation type="journal article" date="2012" name="Stand. Genomic Sci.">
        <title>Complete genome sequence of the aerobic, heterotroph Marinithermus hydrothermalis type strain (T1(T)) from a deep-sea hydrothermal vent chimney.</title>
        <authorList>
            <person name="Copeland A."/>
            <person name="Gu W."/>
            <person name="Yasawong M."/>
            <person name="Lapidus A."/>
            <person name="Lucas S."/>
            <person name="Deshpande S."/>
            <person name="Pagani I."/>
            <person name="Tapia R."/>
            <person name="Cheng J.F."/>
            <person name="Goodwin L.A."/>
            <person name="Pitluck S."/>
            <person name="Liolios K."/>
            <person name="Ivanova N."/>
            <person name="Mavromatis K."/>
            <person name="Mikhailova N."/>
            <person name="Pati A."/>
            <person name="Chen A."/>
            <person name="Palaniappan K."/>
            <person name="Land M."/>
            <person name="Pan C."/>
            <person name="Brambilla E.M."/>
            <person name="Rohde M."/>
            <person name="Tindall B.J."/>
            <person name="Sikorski J."/>
            <person name="Goker M."/>
            <person name="Detter J.C."/>
            <person name="Bristow J."/>
            <person name="Eisen J.A."/>
            <person name="Markowitz V."/>
            <person name="Hugenholtz P."/>
            <person name="Kyrpides N.C."/>
            <person name="Klenk H.P."/>
            <person name="Woyke T."/>
        </authorList>
    </citation>
    <scope>NUCLEOTIDE SEQUENCE [LARGE SCALE GENOMIC DNA]</scope>
    <source>
        <strain evidence="9">DSM 14884 / JCM 11576 / T1</strain>
    </source>
</reference>
<dbReference type="OrthoDB" id="9802090at2"/>
<dbReference type="PANTHER" id="PTHR23417:SF14">
    <property type="entry name" value="PENTACOTRIPEPTIDE-REPEAT REGION OF PRORP DOMAIN-CONTAINING PROTEIN"/>
    <property type="match status" value="1"/>
</dbReference>
<feature type="binding site" evidence="7">
    <location>
        <position position="138"/>
    </location>
    <ligand>
        <name>substrate</name>
    </ligand>
</feature>
<dbReference type="Proteomes" id="UP000007030">
    <property type="component" value="Chromosome"/>
</dbReference>